<dbReference type="InterPro" id="IPR036291">
    <property type="entry name" value="NAD(P)-bd_dom_sf"/>
</dbReference>
<accession>A0ABT0ADZ2</accession>
<dbReference type="InterPro" id="IPR002347">
    <property type="entry name" value="SDR_fam"/>
</dbReference>
<gene>
    <name evidence="3" type="ORF">MTR65_12050</name>
</gene>
<dbReference type="Gene3D" id="3.40.50.720">
    <property type="entry name" value="NAD(P)-binding Rossmann-like Domain"/>
    <property type="match status" value="1"/>
</dbReference>
<dbReference type="PRINTS" id="PR00081">
    <property type="entry name" value="GDHRDH"/>
</dbReference>
<dbReference type="Pfam" id="PF13561">
    <property type="entry name" value="adh_short_C2"/>
    <property type="match status" value="1"/>
</dbReference>
<evidence type="ECO:0000256" key="1">
    <source>
        <dbReference type="ARBA" id="ARBA00006484"/>
    </source>
</evidence>
<sequence length="259" mass="26566">MAEQVFAGRTVIVTGSAGGIGSAIVEAFAQGGATVIAADLKDSAATAGEVPDSDSKGRIVRHQLDVSCERSWIALMDIVDAQFGGLDVLVNNAGIYRPNIPFEDMELATWREHFAVNADGTFLGCKHAIRRMKARGCQGAVVNIGSGMSISASPTGAAYCGSKAAVLMTTRTAARAAGQYGIRINAVLPGAVETSMLMGNMTGDDDKDGFLSRMESFSALGKLAHAKDIADAVLFLAGDRSSAISGVAIPVDGGAIPGA</sequence>
<name>A0ABT0ADZ2_9SPHN</name>
<dbReference type="PANTHER" id="PTHR24321:SF8">
    <property type="entry name" value="ESTRADIOL 17-BETA-DEHYDROGENASE 8-RELATED"/>
    <property type="match status" value="1"/>
</dbReference>
<comment type="similarity">
    <text evidence="1">Belongs to the short-chain dehydrogenases/reductases (SDR) family.</text>
</comment>
<dbReference type="RefSeq" id="WP_243800476.1">
    <property type="nucleotide sequence ID" value="NZ_JALHAT010000020.1"/>
</dbReference>
<dbReference type="EMBL" id="JALHAT010000020">
    <property type="protein sequence ID" value="MCJ1961416.1"/>
    <property type="molecule type" value="Genomic_DNA"/>
</dbReference>
<dbReference type="PRINTS" id="PR00080">
    <property type="entry name" value="SDRFAMILY"/>
</dbReference>
<reference evidence="3" key="1">
    <citation type="submission" date="2022-03" db="EMBL/GenBank/DDBJ databases">
        <title>Identification of a novel bacterium isolated from mangrove sediments.</title>
        <authorList>
            <person name="Pan X."/>
        </authorList>
    </citation>
    <scope>NUCLEOTIDE SEQUENCE</scope>
    <source>
        <strain evidence="3">B2637</strain>
    </source>
</reference>
<keyword evidence="4" id="KW-1185">Reference proteome</keyword>
<evidence type="ECO:0000313" key="3">
    <source>
        <dbReference type="EMBL" id="MCJ1961416.1"/>
    </source>
</evidence>
<evidence type="ECO:0000313" key="4">
    <source>
        <dbReference type="Proteomes" id="UP001162802"/>
    </source>
</evidence>
<organism evidence="3 4">
    <name type="scientific">Novosphingobium mangrovi</name>
    <name type="common">ex Hu et al. 2023</name>
    <dbReference type="NCBI Taxonomy" id="2930094"/>
    <lineage>
        <taxon>Bacteria</taxon>
        <taxon>Pseudomonadati</taxon>
        <taxon>Pseudomonadota</taxon>
        <taxon>Alphaproteobacteria</taxon>
        <taxon>Sphingomonadales</taxon>
        <taxon>Sphingomonadaceae</taxon>
        <taxon>Novosphingobium</taxon>
    </lineage>
</organism>
<dbReference type="SUPFAM" id="SSF51735">
    <property type="entry name" value="NAD(P)-binding Rossmann-fold domains"/>
    <property type="match status" value="1"/>
</dbReference>
<proteinExistence type="inferred from homology"/>
<comment type="caution">
    <text evidence="3">The sequence shown here is derived from an EMBL/GenBank/DDBJ whole genome shotgun (WGS) entry which is preliminary data.</text>
</comment>
<dbReference type="CDD" id="cd05233">
    <property type="entry name" value="SDR_c"/>
    <property type="match status" value="1"/>
</dbReference>
<dbReference type="PANTHER" id="PTHR24321">
    <property type="entry name" value="DEHYDROGENASES, SHORT CHAIN"/>
    <property type="match status" value="1"/>
</dbReference>
<protein>
    <submittedName>
        <fullName evidence="3">SDR family oxidoreductase</fullName>
    </submittedName>
</protein>
<evidence type="ECO:0000256" key="2">
    <source>
        <dbReference type="ARBA" id="ARBA00023002"/>
    </source>
</evidence>
<dbReference type="Proteomes" id="UP001162802">
    <property type="component" value="Unassembled WGS sequence"/>
</dbReference>
<keyword evidence="2" id="KW-0560">Oxidoreductase</keyword>